<dbReference type="Gene3D" id="3.40.50.300">
    <property type="entry name" value="P-loop containing nucleotide triphosphate hydrolases"/>
    <property type="match status" value="1"/>
</dbReference>
<sequence>MTPYYPEVSNLKCARTISHLKPSRCGINIYGDSGSGKTVLAKQIVNKFLESNPNIEVLIVNPNDENQLKVVKGHNLLIVSFDDTSEKQSADINFFIHPEYGCILVSNVKISAHPFTYYYNMSPEKLDIPTYGSVLFTGNEYNPCCGRLAVSQYIPNRETVMGLNSYTTGDVEGLNTSEQMKKDINRGDYYTDMHIGDFHGAYIRNKFKLPEIKHLIIDQSCIKEYLHYIYDIYFHLVDRPKIYVVDHTTQCERIMEFNLKLDASCPSRYGDILPFIEFEDMPQTSVETYAFYKYLGTYPESIPDCIEWMNAHSFYNVEDQLRKISEDLQNTKDK</sequence>
<dbReference type="SUPFAM" id="SSF52540">
    <property type="entry name" value="P-loop containing nucleoside triphosphate hydrolases"/>
    <property type="match status" value="1"/>
</dbReference>
<evidence type="ECO:0000313" key="1">
    <source>
        <dbReference type="EMBL" id="QHT04817.1"/>
    </source>
</evidence>
<accession>A0A6C0CKS6</accession>
<dbReference type="AlphaFoldDB" id="A0A6C0CKS6"/>
<name>A0A6C0CKS6_9ZZZZ</name>
<proteinExistence type="predicted"/>
<reference evidence="1" key="1">
    <citation type="journal article" date="2020" name="Nature">
        <title>Giant virus diversity and host interactions through global metagenomics.</title>
        <authorList>
            <person name="Schulz F."/>
            <person name="Roux S."/>
            <person name="Paez-Espino D."/>
            <person name="Jungbluth S."/>
            <person name="Walsh D.A."/>
            <person name="Denef V.J."/>
            <person name="McMahon K.D."/>
            <person name="Konstantinidis K.T."/>
            <person name="Eloe-Fadrosh E.A."/>
            <person name="Kyrpides N.C."/>
            <person name="Woyke T."/>
        </authorList>
    </citation>
    <scope>NUCLEOTIDE SEQUENCE</scope>
    <source>
        <strain evidence="1">GVMAG-M-3300021343-4</strain>
    </source>
</reference>
<dbReference type="InterPro" id="IPR027417">
    <property type="entry name" value="P-loop_NTPase"/>
</dbReference>
<protein>
    <submittedName>
        <fullName evidence="1">Uncharacterized protein</fullName>
    </submittedName>
</protein>
<dbReference type="EMBL" id="MN739439">
    <property type="protein sequence ID" value="QHT04817.1"/>
    <property type="molecule type" value="Genomic_DNA"/>
</dbReference>
<organism evidence="1">
    <name type="scientific">viral metagenome</name>
    <dbReference type="NCBI Taxonomy" id="1070528"/>
    <lineage>
        <taxon>unclassified sequences</taxon>
        <taxon>metagenomes</taxon>
        <taxon>organismal metagenomes</taxon>
    </lineage>
</organism>